<dbReference type="EMBL" id="NDXJ01000008">
    <property type="protein sequence ID" value="OSP89474.1"/>
    <property type="molecule type" value="Genomic_DNA"/>
</dbReference>
<keyword evidence="1" id="KW-0812">Transmembrane</keyword>
<sequence>MERANAIRKTANHDILVLAAVVMPSLIFPRTFRGFVIVALCYLAFCIFIYAVYFVFLKYTKMGLSRVEKYYRLDEEG</sequence>
<feature type="transmembrane region" description="Helical" evidence="1">
    <location>
        <begin position="35"/>
        <end position="56"/>
    </location>
</feature>
<dbReference type="AlphaFoldDB" id="A0A1X4JL11"/>
<name>A0A1X4JL11_9LACO</name>
<dbReference type="Proteomes" id="UP000193588">
    <property type="component" value="Unassembled WGS sequence"/>
</dbReference>
<comment type="caution">
    <text evidence="2">The sequence shown here is derived from an EMBL/GenBank/DDBJ whole genome shotgun (WGS) entry which is preliminary data.</text>
</comment>
<protein>
    <submittedName>
        <fullName evidence="2">Uncharacterized protein</fullName>
    </submittedName>
</protein>
<gene>
    <name evidence="2" type="ORF">B9D04_06005</name>
</gene>
<keyword evidence="1" id="KW-1133">Transmembrane helix</keyword>
<reference evidence="2 3" key="1">
    <citation type="submission" date="2017-04" db="EMBL/GenBank/DDBJ databases">
        <title>The genome sequence of Weissella cibaria isolated from wild Drosophila.</title>
        <authorList>
            <person name="Ricks N.J."/>
            <person name="Carroll C."/>
            <person name="Walters A."/>
            <person name="Newell P.D."/>
            <person name="Chaston J.M."/>
        </authorList>
    </citation>
    <scope>NUCLEOTIDE SEQUENCE [LARGE SCALE GENOMIC DNA]</scope>
    <source>
        <strain evidence="2 3">DmW_103</strain>
    </source>
</reference>
<feature type="transmembrane region" description="Helical" evidence="1">
    <location>
        <begin position="12"/>
        <end position="29"/>
    </location>
</feature>
<proteinExistence type="predicted"/>
<keyword evidence="1" id="KW-0472">Membrane</keyword>
<accession>A0A1X4JL11</accession>
<evidence type="ECO:0000313" key="3">
    <source>
        <dbReference type="Proteomes" id="UP000193588"/>
    </source>
</evidence>
<evidence type="ECO:0000313" key="2">
    <source>
        <dbReference type="EMBL" id="OSP89474.1"/>
    </source>
</evidence>
<evidence type="ECO:0000256" key="1">
    <source>
        <dbReference type="SAM" id="Phobius"/>
    </source>
</evidence>
<organism evidence="2 3">
    <name type="scientific">Weissella cibaria</name>
    <dbReference type="NCBI Taxonomy" id="137591"/>
    <lineage>
        <taxon>Bacteria</taxon>
        <taxon>Bacillati</taxon>
        <taxon>Bacillota</taxon>
        <taxon>Bacilli</taxon>
        <taxon>Lactobacillales</taxon>
        <taxon>Lactobacillaceae</taxon>
        <taxon>Weissella</taxon>
    </lineage>
</organism>